<name>A0A8S5PNI4_9CAUD</name>
<accession>A0A8S5PNI4</accession>
<organism evidence="1">
    <name type="scientific">Siphoviridae sp. ctbLB3</name>
    <dbReference type="NCBI Taxonomy" id="2825565"/>
    <lineage>
        <taxon>Viruses</taxon>
        <taxon>Duplodnaviria</taxon>
        <taxon>Heunggongvirae</taxon>
        <taxon>Uroviricota</taxon>
        <taxon>Caudoviricetes</taxon>
    </lineage>
</organism>
<protein>
    <submittedName>
        <fullName evidence="1">Uncharacterized protein</fullName>
    </submittedName>
</protein>
<dbReference type="EMBL" id="BK015460">
    <property type="protein sequence ID" value="DAE07985.1"/>
    <property type="molecule type" value="Genomic_DNA"/>
</dbReference>
<reference evidence="1" key="1">
    <citation type="journal article" date="2021" name="Proc. Natl. Acad. Sci. U.S.A.">
        <title>A Catalog of Tens of Thousands of Viruses from Human Metagenomes Reveals Hidden Associations with Chronic Diseases.</title>
        <authorList>
            <person name="Tisza M.J."/>
            <person name="Buck C.B."/>
        </authorList>
    </citation>
    <scope>NUCLEOTIDE SEQUENCE</scope>
    <source>
        <strain evidence="1">CtbLB3</strain>
    </source>
</reference>
<proteinExistence type="predicted"/>
<evidence type="ECO:0000313" key="1">
    <source>
        <dbReference type="EMBL" id="DAE07985.1"/>
    </source>
</evidence>
<sequence length="101" mass="11140">MSCKARMSILKSVMIDKSSSISCCAWFLSARFLMPWTISNICLTVVVAVRNSGSMAFFRERLLCGNSILHGFGKAEQALDGGRDRMDFGKEKAHALTWASS</sequence>